<proteinExistence type="inferred from homology"/>
<evidence type="ECO:0000313" key="5">
    <source>
        <dbReference type="Proteomes" id="UP000474061"/>
    </source>
</evidence>
<reference evidence="4" key="1">
    <citation type="submission" date="2019-05" db="EMBL/GenBank/DDBJ databases">
        <authorList>
            <person name="Castillo A."/>
            <person name="Giampetruzzi A."/>
            <person name="Landa B."/>
            <person name="Saponari M."/>
            <person name="Almeida R.P.P."/>
            <person name="Moralejo E."/>
            <person name="Marco-Noales E."/>
            <person name="Velasco-Amo M.P."/>
            <person name="Roman-Ecija M."/>
            <person name="Navarro I."/>
            <person name="Monterde A."/>
            <person name="Barbe S."/>
        </authorList>
    </citation>
    <scope>NUCLEOTIDE SEQUENCE</scope>
    <source>
        <strain evidence="4">XYL1981</strain>
    </source>
</reference>
<dbReference type="Proteomes" id="UP001220702">
    <property type="component" value="Unassembled WGS sequence"/>
</dbReference>
<dbReference type="CDD" id="cd06223">
    <property type="entry name" value="PRTases_typeI"/>
    <property type="match status" value="1"/>
</dbReference>
<dbReference type="Pfam" id="PF18912">
    <property type="entry name" value="DZR_2"/>
    <property type="match status" value="1"/>
</dbReference>
<dbReference type="InterPro" id="IPR029057">
    <property type="entry name" value="PRTase-like"/>
</dbReference>
<dbReference type="InterPro" id="IPR000836">
    <property type="entry name" value="PRTase_dom"/>
</dbReference>
<reference evidence="3" key="4">
    <citation type="journal article" date="2023" name="Commun. Biol.">
        <title>Suspicions of two bridgehead invasions of Xylella fastidiosa subsp. multiplex in France.</title>
        <authorList>
            <person name="Dupas E."/>
            <person name="Durand K."/>
            <person name="Rieux A."/>
            <person name="Briand M."/>
            <person name="Pruvost O."/>
            <person name="Cunty A."/>
            <person name="Denance N."/>
            <person name="Donnadieu C."/>
            <person name="Legendre B."/>
            <person name="Lopez-Roques C."/>
            <person name="Cesbron S."/>
            <person name="Ravigne V."/>
            <person name="Jacques M.A."/>
        </authorList>
    </citation>
    <scope>NUCLEOTIDE SEQUENCE</scope>
    <source>
        <strain evidence="3">CFBP8070</strain>
    </source>
</reference>
<dbReference type="RefSeq" id="WP_004085116.1">
    <property type="nucleotide sequence ID" value="NZ_CP047134.1"/>
</dbReference>
<name>A0A9Q4MGF2_XYLFS</name>
<evidence type="ECO:0000313" key="3">
    <source>
        <dbReference type="EMBL" id="MDC6407825.1"/>
    </source>
</evidence>
<dbReference type="Gene3D" id="3.40.50.2020">
    <property type="match status" value="1"/>
</dbReference>
<dbReference type="InterPro" id="IPR044005">
    <property type="entry name" value="DZR_2"/>
</dbReference>
<feature type="domain" description="Double zinc ribbon" evidence="2">
    <location>
        <begin position="19"/>
        <end position="77"/>
    </location>
</feature>
<accession>A0A9Q4MGF2</accession>
<dbReference type="Proteomes" id="UP000474061">
    <property type="component" value="Unassembled WGS sequence"/>
</dbReference>
<dbReference type="InterPro" id="IPR051910">
    <property type="entry name" value="ComF/GntX_DNA_util-trans"/>
</dbReference>
<comment type="similarity">
    <text evidence="1">Belongs to the ComF/GntX family.</text>
</comment>
<dbReference type="PANTHER" id="PTHR47505">
    <property type="entry name" value="DNA UTILIZATION PROTEIN YHGH"/>
    <property type="match status" value="1"/>
</dbReference>
<dbReference type="EMBL" id="JAJKGN010000001">
    <property type="protein sequence ID" value="MDC6407825.1"/>
    <property type="molecule type" value="Genomic_DNA"/>
</dbReference>
<comment type="caution">
    <text evidence="4">The sequence shown here is derived from an EMBL/GenBank/DDBJ whole genome shotgun (WGS) entry which is preliminary data.</text>
</comment>
<dbReference type="AlphaFoldDB" id="A0A9Q4MGF2"/>
<protein>
    <submittedName>
        <fullName evidence="4">ComF family protein</fullName>
    </submittedName>
</protein>
<evidence type="ECO:0000313" key="4">
    <source>
        <dbReference type="EMBL" id="MRU23161.1"/>
    </source>
</evidence>
<gene>
    <name evidence="4" type="ORF">FG476_03410</name>
    <name evidence="3" type="ORF">LOK82_03780</name>
</gene>
<reference evidence="4" key="2">
    <citation type="journal article" date="2020" name="Appl. Environ. Microbiol.">
        <title>Multiple intercontinental introductions associated with the emergence of a plant pathogen in Europe.</title>
        <authorList>
            <person name="Landa B.B."/>
            <person name="Castillo A.I."/>
            <person name="Giampetruzzi A."/>
            <person name="Kahn A."/>
            <person name="Roman-Ecija M."/>
            <person name="Velasco-Amo M.P."/>
            <person name="Navas-Cortes J.A."/>
            <person name="Marco-Noales E."/>
            <person name="Barbe S."/>
            <person name="Moralejo E."/>
            <person name="Coletta-Filho H.D."/>
            <person name="Saldarelli P."/>
            <person name="Saponari M."/>
            <person name="Almeida R.P.P."/>
        </authorList>
    </citation>
    <scope>NUCLEOTIDE SEQUENCE</scope>
    <source>
        <strain evidence="4">XYL1981</strain>
    </source>
</reference>
<dbReference type="EMBL" id="VDCJ01000332">
    <property type="protein sequence ID" value="MRU23161.1"/>
    <property type="molecule type" value="Genomic_DNA"/>
</dbReference>
<reference evidence="3" key="3">
    <citation type="submission" date="2021-11" db="EMBL/GenBank/DDBJ databases">
        <authorList>
            <person name="Denance N."/>
            <person name="Briand M."/>
            <person name="Dupas E."/>
            <person name="Durand K."/>
            <person name="Legendre B."/>
            <person name="Cunty A."/>
            <person name="Donnadieu C."/>
            <person name="Lopez Roques C."/>
            <person name="Cesbron S."/>
            <person name="Jacques M.A."/>
        </authorList>
    </citation>
    <scope>NUCLEOTIDE SEQUENCE</scope>
    <source>
        <strain evidence="3">CFBP8070</strain>
    </source>
</reference>
<evidence type="ECO:0000259" key="2">
    <source>
        <dbReference type="Pfam" id="PF18912"/>
    </source>
</evidence>
<evidence type="ECO:0000256" key="1">
    <source>
        <dbReference type="ARBA" id="ARBA00008007"/>
    </source>
</evidence>
<dbReference type="SUPFAM" id="SSF53271">
    <property type="entry name" value="PRTase-like"/>
    <property type="match status" value="1"/>
</dbReference>
<sequence>MKDTVNSNHILTDTWCDRLLRWLLPSYCLACNEPGHQGKTLCATCQLLLPRMENACLRCAAPLKELEGIHPTCGPCLYDPPPLETAHAAFLYHWPINKLISRFKFHQDLACGHLLADNMAMAAQHWPRPQALVPVSLHHGRLRTRGYDQALELARHVGNRLQLPCLPALRRVRATLPQSQLNANKRRSNLHNAFIPIHPLPTHVALVDDVMTTGTTLHAAARALRHTGVTRIDAWICARVP</sequence>
<organism evidence="4 5">
    <name type="scientific">Xylella fastidiosa subsp. multiplex</name>
    <dbReference type="NCBI Taxonomy" id="644357"/>
    <lineage>
        <taxon>Bacteria</taxon>
        <taxon>Pseudomonadati</taxon>
        <taxon>Pseudomonadota</taxon>
        <taxon>Gammaproteobacteria</taxon>
        <taxon>Lysobacterales</taxon>
        <taxon>Lysobacteraceae</taxon>
        <taxon>Xylella</taxon>
    </lineage>
</organism>
<dbReference type="PANTHER" id="PTHR47505:SF1">
    <property type="entry name" value="DNA UTILIZATION PROTEIN YHGH"/>
    <property type="match status" value="1"/>
</dbReference>